<feature type="domain" description="PBP" evidence="2">
    <location>
        <begin position="27"/>
        <end position="258"/>
    </location>
</feature>
<protein>
    <submittedName>
        <fullName evidence="3">Substrate-binding domain-containing protein</fullName>
    </submittedName>
</protein>
<evidence type="ECO:0000256" key="1">
    <source>
        <dbReference type="SAM" id="SignalP"/>
    </source>
</evidence>
<sequence length="281" mass="31229">MMKKTGIWMMALLMAGVLRAGAAENMIVMSTTTSTQASGLLDVLLPAFLEDTGIHVRVMAKGTGAALRDGMDGNADILFVHDRAREDRFVAEGYGTRRYGVMYNDFILVGPEKDTICRQADSIVKAMEGIAQARQPFVSRGDDSGTHAREKALWQESSVPLLPDGTPEQGRSWYYSIGQGMGEALMFAQEKEGYVLSDRGTYLQYAFGRKEGYDLTIVYEGDEKLKNSYGVIPVNPERFPHVRWNHADTFARWLVSDRGQAVIGGYQLHGQPLFFPDAKQQ</sequence>
<evidence type="ECO:0000313" key="4">
    <source>
        <dbReference type="Proteomes" id="UP001209681"/>
    </source>
</evidence>
<name>A0ABT3N7A7_9BACT</name>
<dbReference type="Pfam" id="PF12849">
    <property type="entry name" value="PBP_like_2"/>
    <property type="match status" value="1"/>
</dbReference>
<comment type="caution">
    <text evidence="3">The sequence shown here is derived from an EMBL/GenBank/DDBJ whole genome shotgun (WGS) entry which is preliminary data.</text>
</comment>
<organism evidence="3 4">
    <name type="scientific">Desulfobotulus pelophilus</name>
    <dbReference type="NCBI Taxonomy" id="2823377"/>
    <lineage>
        <taxon>Bacteria</taxon>
        <taxon>Pseudomonadati</taxon>
        <taxon>Thermodesulfobacteriota</taxon>
        <taxon>Desulfobacteria</taxon>
        <taxon>Desulfobacterales</taxon>
        <taxon>Desulfobacteraceae</taxon>
        <taxon>Desulfobotulus</taxon>
    </lineage>
</organism>
<reference evidence="3 4" key="1">
    <citation type="submission" date="2022-11" db="EMBL/GenBank/DDBJ databases">
        <title>Desulfobotulus tamanensis H1 sp. nov. - anaerobic, alkaliphilic, sulphate reducing bacterium isolated from terrestrial mud volcano.</title>
        <authorList>
            <person name="Frolova A."/>
            <person name="Merkel A.Y."/>
            <person name="Slobodkin A.I."/>
        </authorList>
    </citation>
    <scope>NUCLEOTIDE SEQUENCE [LARGE SCALE GENOMIC DNA]</scope>
    <source>
        <strain evidence="3 4">H1</strain>
    </source>
</reference>
<keyword evidence="1" id="KW-0732">Signal</keyword>
<dbReference type="Proteomes" id="UP001209681">
    <property type="component" value="Unassembled WGS sequence"/>
</dbReference>
<accession>A0ABT3N7A7</accession>
<evidence type="ECO:0000259" key="2">
    <source>
        <dbReference type="Pfam" id="PF12849"/>
    </source>
</evidence>
<feature type="chain" id="PRO_5045131825" evidence="1">
    <location>
        <begin position="23"/>
        <end position="281"/>
    </location>
</feature>
<dbReference type="InterPro" id="IPR052738">
    <property type="entry name" value="ABC-Tungstate_binding"/>
</dbReference>
<proteinExistence type="predicted"/>
<evidence type="ECO:0000313" key="3">
    <source>
        <dbReference type="EMBL" id="MCW7753335.1"/>
    </source>
</evidence>
<dbReference type="SUPFAM" id="SSF53850">
    <property type="entry name" value="Periplasmic binding protein-like II"/>
    <property type="match status" value="1"/>
</dbReference>
<dbReference type="EMBL" id="JAPFPW010000004">
    <property type="protein sequence ID" value="MCW7753335.1"/>
    <property type="molecule type" value="Genomic_DNA"/>
</dbReference>
<dbReference type="PANTHER" id="PTHR37945:SF1">
    <property type="entry name" value="EXTRACELLULAR TUNGSTATE BINDING PROTEIN"/>
    <property type="match status" value="1"/>
</dbReference>
<gene>
    <name evidence="3" type="ORF">OOT00_04960</name>
</gene>
<dbReference type="RefSeq" id="WP_265424205.1">
    <property type="nucleotide sequence ID" value="NZ_JAPFPW010000004.1"/>
</dbReference>
<feature type="signal peptide" evidence="1">
    <location>
        <begin position="1"/>
        <end position="22"/>
    </location>
</feature>
<dbReference type="InterPro" id="IPR024370">
    <property type="entry name" value="PBP_domain"/>
</dbReference>
<keyword evidence="4" id="KW-1185">Reference proteome</keyword>
<dbReference type="Gene3D" id="3.40.190.10">
    <property type="entry name" value="Periplasmic binding protein-like II"/>
    <property type="match status" value="2"/>
</dbReference>
<dbReference type="PANTHER" id="PTHR37945">
    <property type="entry name" value="EXTRACELLULAR TUNGSTATE BINDING PROTEIN"/>
    <property type="match status" value="1"/>
</dbReference>